<evidence type="ECO:0000256" key="3">
    <source>
        <dbReference type="PROSITE-ProRule" id="PRU00023"/>
    </source>
</evidence>
<dbReference type="PANTHER" id="PTHR24198:SF165">
    <property type="entry name" value="ANKYRIN REPEAT-CONTAINING PROTEIN-RELATED"/>
    <property type="match status" value="1"/>
</dbReference>
<dbReference type="InterPro" id="IPR036770">
    <property type="entry name" value="Ankyrin_rpt-contain_sf"/>
</dbReference>
<dbReference type="PANTHER" id="PTHR24198">
    <property type="entry name" value="ANKYRIN REPEAT AND PROTEIN KINASE DOMAIN-CONTAINING PROTEIN"/>
    <property type="match status" value="1"/>
</dbReference>
<keyword evidence="1" id="KW-0677">Repeat</keyword>
<reference evidence="5" key="1">
    <citation type="journal article" date="2010" name="Nature">
        <title>The Amphimedon queenslandica genome and the evolution of animal complexity.</title>
        <authorList>
            <person name="Srivastava M."/>
            <person name="Simakov O."/>
            <person name="Chapman J."/>
            <person name="Fahey B."/>
            <person name="Gauthier M.E."/>
            <person name="Mitros T."/>
            <person name="Richards G.S."/>
            <person name="Conaco C."/>
            <person name="Dacre M."/>
            <person name="Hellsten U."/>
            <person name="Larroux C."/>
            <person name="Putnam N.H."/>
            <person name="Stanke M."/>
            <person name="Adamska M."/>
            <person name="Darling A."/>
            <person name="Degnan S.M."/>
            <person name="Oakley T.H."/>
            <person name="Plachetzki D.C."/>
            <person name="Zhai Y."/>
            <person name="Adamski M."/>
            <person name="Calcino A."/>
            <person name="Cummins S.F."/>
            <person name="Goodstein D.M."/>
            <person name="Harris C."/>
            <person name="Jackson D.J."/>
            <person name="Leys S.P."/>
            <person name="Shu S."/>
            <person name="Woodcroft B.J."/>
            <person name="Vervoort M."/>
            <person name="Kosik K.S."/>
            <person name="Manning G."/>
            <person name="Degnan B.M."/>
            <person name="Rokhsar D.S."/>
        </authorList>
    </citation>
    <scope>NUCLEOTIDE SEQUENCE [LARGE SCALE GENOMIC DNA]</scope>
</reference>
<keyword evidence="2 3" id="KW-0040">ANK repeat</keyword>
<dbReference type="EnsemblMetazoa" id="XM_011404211.2">
    <property type="protein sequence ID" value="XP_011402513.1"/>
    <property type="gene ID" value="LOC105311957"/>
</dbReference>
<evidence type="ECO:0000313" key="4">
    <source>
        <dbReference type="EnsemblMetazoa" id="Aqu2.1.37772_001"/>
    </source>
</evidence>
<dbReference type="STRING" id="400682.A0A1X7VE41"/>
<dbReference type="EnsemblMetazoa" id="Aqu2.1.37772_001">
    <property type="protein sequence ID" value="Aqu2.1.37772_001"/>
    <property type="gene ID" value="Aqu2.1.37772"/>
</dbReference>
<dbReference type="FunCoup" id="A0A1X7VE41">
    <property type="interactions" value="965"/>
</dbReference>
<organism evidence="4">
    <name type="scientific">Amphimedon queenslandica</name>
    <name type="common">Sponge</name>
    <dbReference type="NCBI Taxonomy" id="400682"/>
    <lineage>
        <taxon>Eukaryota</taxon>
        <taxon>Metazoa</taxon>
        <taxon>Porifera</taxon>
        <taxon>Demospongiae</taxon>
        <taxon>Heteroscleromorpha</taxon>
        <taxon>Haplosclerida</taxon>
        <taxon>Niphatidae</taxon>
        <taxon>Amphimedon</taxon>
    </lineage>
</organism>
<protein>
    <submittedName>
        <fullName evidence="4">Uncharacterized protein</fullName>
    </submittedName>
</protein>
<reference evidence="4" key="2">
    <citation type="submission" date="2017-05" db="UniProtKB">
        <authorList>
            <consortium name="EnsemblMetazoa"/>
        </authorList>
    </citation>
    <scope>IDENTIFICATION</scope>
</reference>
<feature type="repeat" description="ANK" evidence="3">
    <location>
        <begin position="174"/>
        <end position="206"/>
    </location>
</feature>
<feature type="repeat" description="ANK" evidence="3">
    <location>
        <begin position="108"/>
        <end position="140"/>
    </location>
</feature>
<dbReference type="Pfam" id="PF12796">
    <property type="entry name" value="Ank_2"/>
    <property type="match status" value="2"/>
</dbReference>
<evidence type="ECO:0000256" key="2">
    <source>
        <dbReference type="ARBA" id="ARBA00023043"/>
    </source>
</evidence>
<gene>
    <name evidence="4" type="primary">105311957</name>
</gene>
<feature type="repeat" description="ANK" evidence="3">
    <location>
        <begin position="579"/>
        <end position="615"/>
    </location>
</feature>
<dbReference type="AlphaFoldDB" id="A0A1X7VE41"/>
<evidence type="ECO:0000313" key="5">
    <source>
        <dbReference type="Proteomes" id="UP000007879"/>
    </source>
</evidence>
<dbReference type="Gene3D" id="1.25.40.20">
    <property type="entry name" value="Ankyrin repeat-containing domain"/>
    <property type="match status" value="3"/>
</dbReference>
<dbReference type="InterPro" id="IPR002110">
    <property type="entry name" value="Ankyrin_rpt"/>
</dbReference>
<dbReference type="SUPFAM" id="SSF48403">
    <property type="entry name" value="Ankyrin repeat"/>
    <property type="match status" value="2"/>
</dbReference>
<dbReference type="PROSITE" id="PS50088">
    <property type="entry name" value="ANK_REPEAT"/>
    <property type="match status" value="5"/>
</dbReference>
<evidence type="ECO:0000256" key="1">
    <source>
        <dbReference type="ARBA" id="ARBA00022737"/>
    </source>
</evidence>
<dbReference type="InParanoid" id="A0A1X7VE41"/>
<dbReference type="eggNOG" id="KOG0508">
    <property type="taxonomic scope" value="Eukaryota"/>
</dbReference>
<dbReference type="Proteomes" id="UP000007879">
    <property type="component" value="Unassembled WGS sequence"/>
</dbReference>
<feature type="repeat" description="ANK" evidence="3">
    <location>
        <begin position="207"/>
        <end position="239"/>
    </location>
</feature>
<sequence length="681" mass="76567">MASLLEGVKRKKSLSFQFSKENYESLCTHAQDGDMSKLVSLISLYDSTSFGSATFCPDPKQHKPSPFVLAAQYGRLETVSYFLDSFGHIIDIDHGATIISRTTRKQVHHATALWAACTGGHIDIVRLLVSKGANVNKTTLTRSTPLRGASFHGFIDVMRYLIKVGADINTPNCIGQSPLCIAAMRGEVEAVRFLVQNGADTSQHTINGYSVMHLAAAKGKDEVISYLLEVGVSPGFHEAKPLEKGYVPCPLFLAASTGQTKAVMVLMKHKDCPLSCQSDANLLLASMQCELRKRLRFTEPKIQMYWEEGLRLREDYSLSPSYLPPLPEYNNRVEIQTLEELQSNWFNPDFCRLDVFYQSLMIRERCMGRLDQGLIYFLIRRGSYFCHDRRYIEAEQLWERAMSMEIEVCNYEISHGEYGHCEGIMRDLEKDLTVYSEGICTMLQAGYEPNFTQYINYGLKELEILQQLGEKADCEVIDCTTLLGLIMEIFLSWITLSSYENDKGAYSWPKECDALGRGFVSKYLHYAPGTTLLHLSLTNFNISDQENRKILDRYVDLRGLILALLAWGADDVLDMPNSEGKRPLHVALDLSVESGDIEVLSPLIDSGPHLDAVDSNGVTVYEAATMDIHKVLLYSHGPSPLTCCAARVIVKTGIDYSGLPSHIRKFIRIHDKEFVMESFAH</sequence>
<proteinExistence type="predicted"/>
<dbReference type="OrthoDB" id="4429489at2759"/>
<dbReference type="KEGG" id="aqu:105311957"/>
<accession>A0A1X7VE41</accession>
<feature type="repeat" description="ANK" evidence="3">
    <location>
        <begin position="141"/>
        <end position="173"/>
    </location>
</feature>
<dbReference type="SMART" id="SM00248">
    <property type="entry name" value="ANK"/>
    <property type="match status" value="6"/>
</dbReference>
<dbReference type="PROSITE" id="PS50297">
    <property type="entry name" value="ANK_REP_REGION"/>
    <property type="match status" value="4"/>
</dbReference>
<keyword evidence="5" id="KW-1185">Reference proteome</keyword>
<name>A0A1X7VE41_AMPQE</name>